<dbReference type="InterPro" id="IPR006869">
    <property type="entry name" value="DUF547"/>
</dbReference>
<proteinExistence type="predicted"/>
<feature type="region of interest" description="Disordered" evidence="1">
    <location>
        <begin position="2062"/>
        <end position="2107"/>
    </location>
</feature>
<feature type="domain" description="STIL N-terminal" evidence="4">
    <location>
        <begin position="1470"/>
        <end position="1628"/>
    </location>
</feature>
<evidence type="ECO:0000256" key="1">
    <source>
        <dbReference type="SAM" id="MobiDB-lite"/>
    </source>
</evidence>
<feature type="compositionally biased region" description="Basic and acidic residues" evidence="1">
    <location>
        <begin position="1898"/>
        <end position="1909"/>
    </location>
</feature>
<feature type="compositionally biased region" description="Low complexity" evidence="1">
    <location>
        <begin position="1954"/>
        <end position="1964"/>
    </location>
</feature>
<protein>
    <submittedName>
        <fullName evidence="5">SCL-interrupting locus protein-like</fullName>
    </submittedName>
</protein>
<dbReference type="Pfam" id="PF15253">
    <property type="entry name" value="STIL_N"/>
    <property type="match status" value="1"/>
</dbReference>
<feature type="compositionally biased region" description="Acidic residues" evidence="1">
    <location>
        <begin position="1877"/>
        <end position="1897"/>
    </location>
</feature>
<feature type="compositionally biased region" description="Basic and acidic residues" evidence="1">
    <location>
        <begin position="1965"/>
        <end position="1975"/>
    </location>
</feature>
<feature type="region of interest" description="Disordered" evidence="1">
    <location>
        <begin position="760"/>
        <end position="783"/>
    </location>
</feature>
<dbReference type="InParanoid" id="A0A2R5GCX6"/>
<evidence type="ECO:0000259" key="2">
    <source>
        <dbReference type="Pfam" id="PF04784"/>
    </source>
</evidence>
<feature type="compositionally biased region" description="Polar residues" evidence="1">
    <location>
        <begin position="52"/>
        <end position="74"/>
    </location>
</feature>
<feature type="compositionally biased region" description="Basic and acidic residues" evidence="1">
    <location>
        <begin position="1925"/>
        <end position="1950"/>
    </location>
</feature>
<feature type="domain" description="DUF547" evidence="2">
    <location>
        <begin position="954"/>
        <end position="1088"/>
    </location>
</feature>
<feature type="compositionally biased region" description="Basic and acidic residues" evidence="1">
    <location>
        <begin position="1826"/>
        <end position="1846"/>
    </location>
</feature>
<dbReference type="PANTHER" id="PTHR46361:SF3">
    <property type="entry name" value="ELECTRON CARRIER_ PROTEIN DISULFIDE OXIDOREDUCTASE"/>
    <property type="match status" value="1"/>
</dbReference>
<organism evidence="5 6">
    <name type="scientific">Hondaea fermentalgiana</name>
    <dbReference type="NCBI Taxonomy" id="2315210"/>
    <lineage>
        <taxon>Eukaryota</taxon>
        <taxon>Sar</taxon>
        <taxon>Stramenopiles</taxon>
        <taxon>Bigyra</taxon>
        <taxon>Labyrinthulomycetes</taxon>
        <taxon>Thraustochytrida</taxon>
        <taxon>Thraustochytriidae</taxon>
        <taxon>Hondaea</taxon>
    </lineage>
</organism>
<feature type="compositionally biased region" description="Acidic residues" evidence="1">
    <location>
        <begin position="2097"/>
        <end position="2107"/>
    </location>
</feature>
<feature type="region of interest" description="Disordered" evidence="1">
    <location>
        <begin position="1250"/>
        <end position="1277"/>
    </location>
</feature>
<sequence>MEFAWGVVVGTILGVLLMQAISWMMAKRGDSTDAGRQAKEADDKYVEAGATAKSSASENGDQSEASASKNTSHLPNFGNVDAVPPSPTNMGTGSRAATSSRGRSVSSSVRSPSMSSIDSWNPHGARKSNGNGPVAGVLNSGASGVGSEEPGDEEYEEESEGRLSQGPVVDTEKPPPDAPLFPFIRIRNLMEQAEPKHFYPNLRSGPQEFQNENASGKTVLALRAKECEDPAFAAYFSGKQRRFQLKFQITLSKTPRGPLYLGGKVPGDMQLGMVTKGLCRGILSILRKVSSGMHYSFGKHLDSKDGHKELPHIAFPVFIGATALQVTKAGEEVPNIEDEIIETPEQVKARKKNGQGMLHAGDTITFEVHSMYIDVIEWKVTNLGALGNIDLSLFWDTMPLHLVLYDVPENAKHHYEDEKRSYFGITIENTWYAREKDEPSIILPESREDVGASASGADATSEVGPAELRKRSAKVPLSRVNSVGLYVGSEDGGDGDHDLMYEDEEESGSRDSRDSNADEEISVQRTASGTEPRSLTTRDLIVLAWIEHAGSKRKSISFVLSRSDGSLLFLQQREHFAKLDQFAKYCEADLSKKPRKTWEWESLREQLDKTLAAAPATRVAPSWLRSRHRLLAASRCEDLHVSVSSKYTDGSKFFSLWEGPVLRPLWETKWNEEWAVLVRGKAKGDVYLLLFACNSKSPAVVLSASRVLEVRAVSSATLVPFATYFPCLEIHTKGRVIMLGLPSPEKRVAFQDILADAAQRERRDDGGSGSSSDDADSLLTSDMTTDSLNVESSRWGSQKRMIINCRRLHFNNDFSRRLSYSEAGDEANANGASASSGCFRSGNVTDVDSAGPAAWSGRRYSEFGTNGAVSARPHGRLASIESSNNVSTVYEQDLLDARTHLEQKWPMKPWELSSILLRTALSLHDSSSLEDQIRFFDQASQLRELNIYGWSRVMTHEETTCFALNLYHALRLHAKYLVGQPSSLLGWASFGSRVSYAIGAGPSGQAMVLSLAEIEHCILRKPMSLARTMVSTSYPTSRFTRLLELRTPEPRINLVINYGTKCTSSKIVVFNSPSQLDKLLDVAAADFLREHLKIETAKHIIGLPKLVYWYGKDFAANKSMRDYSTKSIGLEVIEYCAEDQRQLVDRVLRHPEGTFRTMRYESSHKNLNFAMLGWAGADRLESQAHAVRDWGLDLGLQPAEQGHRGWDGAQEDESAELASHAEMEKLGNDVMMWDEPESMAPTRVEDRVHGFQQLDPNTSRSSTRSKRSLRKGSARKTPLGDSCILGAEAHVPTLRFRRATLASLYNDAAAKTDYFGSLDSRRRREIIALTRGFPMQEDTPTLAGYAGRTLDYGPVGDWVGGAWEATIQSFHATPRARKADEMRIFCAYKRALDEEMAEAHKQVSSGGFQHAFEANTDRSLGEGASFTTDEYTGMIRKAVEKFRTKGPADPVQYLDGYAVCKALPGNRLAMRVEVILPSISLEFTPITPLSILGTPLARQLDQWASAGTKMSTQVDPSDPTACGFVTLNQTRKAVFLLEDDPMAYELPLVGIWLRSAAASDLGRHQTADWQTMLNGPFLWSVCLRYIHNDRIKEKVSPPEAPSTFLVVVYPPGSPLPQFLECSYSMFQDKEALSKVGVESRPFLQLETAFEVDVSMMGSPQSGQRGDAVDAKFYHVDALSRRRCFQDAFDEIAGRWRNDEEQAAQEVRDFHDITSTSTSTIVIIVNGITPGEVMRRHVHLRHHTRRRRHRHLPTRPQAWRHEIFDDANSHSNSEEKSQLSLDMFPLCISGPTLETMGRKILGLQKLMEEQIRINSLSRAQTISLAAETEKSDPNPKPETAISKEENTARVSASNLEKSNQDLGESATAVYLAGLQQYDEDDEEEDGEDDEDEVEEEGEKSESITKEKDDGNTSGPKDTNREMSSSEAKEGKAPDSTSEEKHRSGGESRDTRLGPAATAAASASMSARREAASKEEGVFSVQEPPSVASSSGIGSTMLRIPSNSTDSASEPPSIIREDPDAEDPQVSATQSRARPYQGGPMDQASISNIYAEMDTEFGIPQIREVAFSGGSRRRRLDTGHSESSRQSNRGANGVLHAADEDEEDEDDDDEWLAAVEAKYLKQARESGRT</sequence>
<comment type="caution">
    <text evidence="5">The sequence shown here is derived from an EMBL/GenBank/DDBJ whole genome shotgun (WGS) entry which is preliminary data.</text>
</comment>
<feature type="domain" description="Domain of unknown function at the cortex 1" evidence="3">
    <location>
        <begin position="192"/>
        <end position="410"/>
    </location>
</feature>
<feature type="compositionally biased region" description="Basic and acidic residues" evidence="1">
    <location>
        <begin position="507"/>
        <end position="516"/>
    </location>
</feature>
<feature type="region of interest" description="Disordered" evidence="1">
    <location>
        <begin position="1824"/>
        <end position="1861"/>
    </location>
</feature>
<feature type="compositionally biased region" description="Acidic residues" evidence="1">
    <location>
        <begin position="149"/>
        <end position="159"/>
    </location>
</feature>
<reference evidence="5 6" key="1">
    <citation type="submission" date="2017-12" db="EMBL/GenBank/DDBJ databases">
        <title>Sequencing, de novo assembly and annotation of complete genome of a new Thraustochytrid species, strain FCC1311.</title>
        <authorList>
            <person name="Sedici K."/>
            <person name="Godart F."/>
            <person name="Aiese Cigliano R."/>
            <person name="Sanseverino W."/>
            <person name="Barakat M."/>
            <person name="Ortet P."/>
            <person name="Marechal E."/>
            <person name="Cagnac O."/>
            <person name="Amato A."/>
        </authorList>
    </citation>
    <scope>NUCLEOTIDE SEQUENCE [LARGE SCALE GENOMIC DNA]</scope>
</reference>
<keyword evidence="6" id="KW-1185">Reference proteome</keyword>
<dbReference type="InterPro" id="IPR013897">
    <property type="entry name" value="Duc1"/>
</dbReference>
<name>A0A2R5GCX6_9STRA</name>
<evidence type="ECO:0000313" key="6">
    <source>
        <dbReference type="Proteomes" id="UP000241890"/>
    </source>
</evidence>
<feature type="compositionally biased region" description="Polar residues" evidence="1">
    <location>
        <begin position="1910"/>
        <end position="1924"/>
    </location>
</feature>
<evidence type="ECO:0000259" key="3">
    <source>
        <dbReference type="Pfam" id="PF08588"/>
    </source>
</evidence>
<dbReference type="EMBL" id="BEYU01000032">
    <property type="protein sequence ID" value="GBG27558.1"/>
    <property type="molecule type" value="Genomic_DNA"/>
</dbReference>
<feature type="compositionally biased region" description="Basic residues" evidence="1">
    <location>
        <begin position="1263"/>
        <end position="1274"/>
    </location>
</feature>
<accession>A0A2R5GCX6</accession>
<dbReference type="Proteomes" id="UP000241890">
    <property type="component" value="Unassembled WGS sequence"/>
</dbReference>
<dbReference type="InterPro" id="IPR057731">
    <property type="entry name" value="STIL_N"/>
</dbReference>
<evidence type="ECO:0000259" key="4">
    <source>
        <dbReference type="Pfam" id="PF15253"/>
    </source>
</evidence>
<dbReference type="Pfam" id="PF08588">
    <property type="entry name" value="Duc1"/>
    <property type="match status" value="1"/>
</dbReference>
<dbReference type="PANTHER" id="PTHR46361">
    <property type="entry name" value="ELECTRON CARRIER/ PROTEIN DISULFIDE OXIDOREDUCTASE"/>
    <property type="match status" value="1"/>
</dbReference>
<feature type="region of interest" description="Disordered" evidence="1">
    <location>
        <begin position="448"/>
        <end position="471"/>
    </location>
</feature>
<feature type="region of interest" description="Disordered" evidence="1">
    <location>
        <begin position="1877"/>
        <end position="2045"/>
    </location>
</feature>
<feature type="region of interest" description="Disordered" evidence="1">
    <location>
        <begin position="32"/>
        <end position="179"/>
    </location>
</feature>
<feature type="compositionally biased region" description="Basic and acidic residues" evidence="1">
    <location>
        <begin position="32"/>
        <end position="46"/>
    </location>
</feature>
<feature type="compositionally biased region" description="Polar residues" evidence="1">
    <location>
        <begin position="1999"/>
        <end position="2008"/>
    </location>
</feature>
<dbReference type="OrthoDB" id="37888at2759"/>
<dbReference type="Pfam" id="PF04784">
    <property type="entry name" value="DUF547"/>
    <property type="match status" value="1"/>
</dbReference>
<feature type="compositionally biased region" description="Polar residues" evidence="1">
    <location>
        <begin position="1847"/>
        <end position="1861"/>
    </location>
</feature>
<feature type="compositionally biased region" description="Low complexity" evidence="1">
    <location>
        <begin position="92"/>
        <end position="116"/>
    </location>
</feature>
<gene>
    <name evidence="5" type="ORF">FCC1311_037812</name>
</gene>
<evidence type="ECO:0000313" key="5">
    <source>
        <dbReference type="EMBL" id="GBG27558.1"/>
    </source>
</evidence>
<feature type="region of interest" description="Disordered" evidence="1">
    <location>
        <begin position="486"/>
        <end position="530"/>
    </location>
</feature>